<keyword evidence="2" id="KW-1133">Transmembrane helix</keyword>
<feature type="transmembrane region" description="Helical" evidence="2">
    <location>
        <begin position="376"/>
        <end position="400"/>
    </location>
</feature>
<feature type="transmembrane region" description="Helical" evidence="2">
    <location>
        <begin position="196"/>
        <end position="218"/>
    </location>
</feature>
<feature type="transmembrane region" description="Helical" evidence="2">
    <location>
        <begin position="132"/>
        <end position="154"/>
    </location>
</feature>
<keyword evidence="2" id="KW-0472">Membrane</keyword>
<gene>
    <name evidence="3" type="ORF">IAC61_02235</name>
</gene>
<evidence type="ECO:0000313" key="4">
    <source>
        <dbReference type="Proteomes" id="UP000823634"/>
    </source>
</evidence>
<feature type="transmembrane region" description="Helical" evidence="2">
    <location>
        <begin position="457"/>
        <end position="475"/>
    </location>
</feature>
<comment type="caution">
    <text evidence="3">The sequence shown here is derived from an EMBL/GenBank/DDBJ whole genome shotgun (WGS) entry which is preliminary data.</text>
</comment>
<dbReference type="Proteomes" id="UP000823634">
    <property type="component" value="Unassembled WGS sequence"/>
</dbReference>
<feature type="transmembrane region" description="Helical" evidence="2">
    <location>
        <begin position="248"/>
        <end position="265"/>
    </location>
</feature>
<feature type="transmembrane region" description="Helical" evidence="2">
    <location>
        <begin position="70"/>
        <end position="93"/>
    </location>
</feature>
<name>A0A9D9DEF7_9FIRM</name>
<evidence type="ECO:0000256" key="1">
    <source>
        <dbReference type="SAM" id="MobiDB-lite"/>
    </source>
</evidence>
<reference evidence="3" key="1">
    <citation type="submission" date="2020-10" db="EMBL/GenBank/DDBJ databases">
        <authorList>
            <person name="Gilroy R."/>
        </authorList>
    </citation>
    <scope>NUCLEOTIDE SEQUENCE</scope>
    <source>
        <strain evidence="3">17113</strain>
    </source>
</reference>
<evidence type="ECO:0000256" key="2">
    <source>
        <dbReference type="SAM" id="Phobius"/>
    </source>
</evidence>
<feature type="transmembrane region" description="Helical" evidence="2">
    <location>
        <begin position="285"/>
        <end position="307"/>
    </location>
</feature>
<feature type="transmembrane region" description="Helical" evidence="2">
    <location>
        <begin position="41"/>
        <end position="58"/>
    </location>
</feature>
<accession>A0A9D9DEF7</accession>
<proteinExistence type="predicted"/>
<feature type="region of interest" description="Disordered" evidence="1">
    <location>
        <begin position="485"/>
        <end position="505"/>
    </location>
</feature>
<protein>
    <submittedName>
        <fullName evidence="3">Uncharacterized protein</fullName>
    </submittedName>
</protein>
<keyword evidence="2" id="KW-0812">Transmembrane</keyword>
<feature type="transmembrane region" description="Helical" evidence="2">
    <location>
        <begin position="17"/>
        <end position="35"/>
    </location>
</feature>
<evidence type="ECO:0000313" key="3">
    <source>
        <dbReference type="EMBL" id="MBO8426123.1"/>
    </source>
</evidence>
<feature type="transmembrane region" description="Helical" evidence="2">
    <location>
        <begin position="225"/>
        <end position="242"/>
    </location>
</feature>
<dbReference type="AlphaFoldDB" id="A0A9D9DEF7"/>
<feature type="transmembrane region" description="Helical" evidence="2">
    <location>
        <begin position="412"/>
        <end position="430"/>
    </location>
</feature>
<feature type="transmembrane region" description="Helical" evidence="2">
    <location>
        <begin position="105"/>
        <end position="125"/>
    </location>
</feature>
<sequence length="505" mass="55514">MEKKDNQVGAISARQEAVFSFLGLEAIALIVFGFAGATGLTILRAFSVCLALFLYPLAKNRLSLKAIGKADLLYLIPIGLLPFFLSFSSFHLAISGSSVSFALDGFVTCLGFFGVGLLGFFLSLLPRLKKVYILYGVVGALALLVLITFLYSLFAYGPFYTVRYAGQVYYYDGVVFPIESEGKFLDGFTFVEVTLYYAKTASVLLACSGVGLFALFFNRLGKKEAWALGVAASIGLLDLLFAPFLRGLLIVFAVYVVGLLSVLILKQRAKGEERAKKVDLVCKILFFVLLGLVVLGLILLFADSYLMGTGDGFLRKLPLIGTYFEEGGSLYRLEASISDILFSIDSADRRYLDFTSFLFGAGEAQVYDLRLFEFQILYQNGFIAFALLLYFVFFFIAKGYKALTKSSGENRLLLLSLLSIALGGFLYLSFCDSEMPLKHPSELDGIFSSHSSNVLPFTRGSVALLFAFAFGVVYCESLGDKEAVEPEAKPQGESEYTYKEVKIDE</sequence>
<organism evidence="3 4">
    <name type="scientific">Candidatus Alloenteromonas pullistercoris</name>
    <dbReference type="NCBI Taxonomy" id="2840785"/>
    <lineage>
        <taxon>Bacteria</taxon>
        <taxon>Bacillati</taxon>
        <taxon>Bacillota</taxon>
        <taxon>Bacillota incertae sedis</taxon>
        <taxon>Candidatus Alloenteromonas</taxon>
    </lineage>
</organism>
<reference evidence="3" key="2">
    <citation type="journal article" date="2021" name="PeerJ">
        <title>Extensive microbial diversity within the chicken gut microbiome revealed by metagenomics and culture.</title>
        <authorList>
            <person name="Gilroy R."/>
            <person name="Ravi A."/>
            <person name="Getino M."/>
            <person name="Pursley I."/>
            <person name="Horton D.L."/>
            <person name="Alikhan N.F."/>
            <person name="Baker D."/>
            <person name="Gharbi K."/>
            <person name="Hall N."/>
            <person name="Watson M."/>
            <person name="Adriaenssens E.M."/>
            <person name="Foster-Nyarko E."/>
            <person name="Jarju S."/>
            <person name="Secka A."/>
            <person name="Antonio M."/>
            <person name="Oren A."/>
            <person name="Chaudhuri R.R."/>
            <person name="La Ragione R."/>
            <person name="Hildebrand F."/>
            <person name="Pallen M.J."/>
        </authorList>
    </citation>
    <scope>NUCLEOTIDE SEQUENCE</scope>
    <source>
        <strain evidence="3">17113</strain>
    </source>
</reference>
<dbReference type="EMBL" id="JADINA010000016">
    <property type="protein sequence ID" value="MBO8426123.1"/>
    <property type="molecule type" value="Genomic_DNA"/>
</dbReference>